<dbReference type="Pfam" id="PF12852">
    <property type="entry name" value="Cupin_6"/>
    <property type="match status" value="1"/>
</dbReference>
<keyword evidence="2" id="KW-0238">DNA-binding</keyword>
<dbReference type="InterPro" id="IPR009057">
    <property type="entry name" value="Homeodomain-like_sf"/>
</dbReference>
<dbReference type="SUPFAM" id="SSF51215">
    <property type="entry name" value="Regulatory protein AraC"/>
    <property type="match status" value="1"/>
</dbReference>
<proteinExistence type="predicted"/>
<dbReference type="PANTHER" id="PTHR46796">
    <property type="entry name" value="HTH-TYPE TRANSCRIPTIONAL ACTIVATOR RHAS-RELATED"/>
    <property type="match status" value="1"/>
</dbReference>
<dbReference type="Gene3D" id="1.10.10.60">
    <property type="entry name" value="Homeodomain-like"/>
    <property type="match status" value="2"/>
</dbReference>
<sequence length="299" mass="32309">MLHLLQLTGTFYCVPELSAPWGIAVPDLDRQLVLIAVTEGACLVEFEDGKDLPLSAGQLVLLPHGRPVDIRDKPGSSLTPLFNIPATRHSPQFETMVHGGGGAVTRMTCGVLKVDHAAADRLVSLLPRAIFLDSYEPRAGAWVKTTLTYLAEEARNPRPGGETVLTRLTDILVVQAIRGWLENADNLATGWLAALRDPKIGRALQAFHQSPETGWTVAGLASAAGMSRSAFAARFKSLTGEGTMEYVSHWRMQLARADLRQGELSLAEIAARAGYESEAAFSRAFKKLTGRTPGSVRRG</sequence>
<dbReference type="SUPFAM" id="SSF46689">
    <property type="entry name" value="Homeodomain-like"/>
    <property type="match status" value="2"/>
</dbReference>
<gene>
    <name evidence="6" type="ORF">M0H32_21635</name>
</gene>
<dbReference type="InterPro" id="IPR018062">
    <property type="entry name" value="HTH_AraC-typ_CS"/>
</dbReference>
<dbReference type="EMBL" id="JALNMJ010000018">
    <property type="protein sequence ID" value="MCK7614780.1"/>
    <property type="molecule type" value="Genomic_DNA"/>
</dbReference>
<dbReference type="PROSITE" id="PS01124">
    <property type="entry name" value="HTH_ARAC_FAMILY_2"/>
    <property type="match status" value="1"/>
</dbReference>
<evidence type="ECO:0000256" key="3">
    <source>
        <dbReference type="ARBA" id="ARBA00023159"/>
    </source>
</evidence>
<dbReference type="InterPro" id="IPR037923">
    <property type="entry name" value="HTH-like"/>
</dbReference>
<dbReference type="InterPro" id="IPR032783">
    <property type="entry name" value="AraC_lig"/>
</dbReference>
<feature type="domain" description="HTH araC/xylS-type" evidence="5">
    <location>
        <begin position="201"/>
        <end position="299"/>
    </location>
</feature>
<evidence type="ECO:0000313" key="7">
    <source>
        <dbReference type="Proteomes" id="UP001431221"/>
    </source>
</evidence>
<name>A0ABT0GZB4_9HYPH</name>
<dbReference type="PROSITE" id="PS00041">
    <property type="entry name" value="HTH_ARAC_FAMILY_1"/>
    <property type="match status" value="1"/>
</dbReference>
<dbReference type="Pfam" id="PF12833">
    <property type="entry name" value="HTH_18"/>
    <property type="match status" value="1"/>
</dbReference>
<organism evidence="6 7">
    <name type="scientific">Roseibium sediminicola</name>
    <dbReference type="NCBI Taxonomy" id="2933272"/>
    <lineage>
        <taxon>Bacteria</taxon>
        <taxon>Pseudomonadati</taxon>
        <taxon>Pseudomonadota</taxon>
        <taxon>Alphaproteobacteria</taxon>
        <taxon>Hyphomicrobiales</taxon>
        <taxon>Stappiaceae</taxon>
        <taxon>Roseibium</taxon>
    </lineage>
</organism>
<keyword evidence="3" id="KW-0010">Activator</keyword>
<accession>A0ABT0GZB4</accession>
<keyword evidence="1" id="KW-0805">Transcription regulation</keyword>
<dbReference type="SMART" id="SM00342">
    <property type="entry name" value="HTH_ARAC"/>
    <property type="match status" value="1"/>
</dbReference>
<comment type="caution">
    <text evidence="6">The sequence shown here is derived from an EMBL/GenBank/DDBJ whole genome shotgun (WGS) entry which is preliminary data.</text>
</comment>
<keyword evidence="4" id="KW-0804">Transcription</keyword>
<evidence type="ECO:0000256" key="4">
    <source>
        <dbReference type="ARBA" id="ARBA00023163"/>
    </source>
</evidence>
<dbReference type="Proteomes" id="UP001431221">
    <property type="component" value="Unassembled WGS sequence"/>
</dbReference>
<dbReference type="InterPro" id="IPR020449">
    <property type="entry name" value="Tscrpt_reg_AraC-type_HTH"/>
</dbReference>
<dbReference type="InterPro" id="IPR018060">
    <property type="entry name" value="HTH_AraC"/>
</dbReference>
<evidence type="ECO:0000259" key="5">
    <source>
        <dbReference type="PROSITE" id="PS01124"/>
    </source>
</evidence>
<protein>
    <submittedName>
        <fullName evidence="6">AraC family transcriptional regulator</fullName>
    </submittedName>
</protein>
<reference evidence="6" key="1">
    <citation type="submission" date="2022-04" db="EMBL/GenBank/DDBJ databases">
        <title>Roseibium sp. CAU 1639 isolated from mud.</title>
        <authorList>
            <person name="Kim W."/>
        </authorList>
    </citation>
    <scope>NUCLEOTIDE SEQUENCE</scope>
    <source>
        <strain evidence="6">CAU 1639</strain>
    </source>
</reference>
<evidence type="ECO:0000256" key="1">
    <source>
        <dbReference type="ARBA" id="ARBA00023015"/>
    </source>
</evidence>
<dbReference type="PANTHER" id="PTHR46796:SF7">
    <property type="entry name" value="ARAC FAMILY TRANSCRIPTIONAL REGULATOR"/>
    <property type="match status" value="1"/>
</dbReference>
<keyword evidence="7" id="KW-1185">Reference proteome</keyword>
<evidence type="ECO:0000313" key="6">
    <source>
        <dbReference type="EMBL" id="MCK7614780.1"/>
    </source>
</evidence>
<dbReference type="PRINTS" id="PR00032">
    <property type="entry name" value="HTHARAC"/>
</dbReference>
<evidence type="ECO:0000256" key="2">
    <source>
        <dbReference type="ARBA" id="ARBA00023125"/>
    </source>
</evidence>
<dbReference type="InterPro" id="IPR050204">
    <property type="entry name" value="AraC_XylS_family_regulators"/>
</dbReference>